<dbReference type="RefSeq" id="WP_089814437.1">
    <property type="nucleotide sequence ID" value="NZ_FOZK01000001.1"/>
</dbReference>
<evidence type="ECO:0000313" key="2">
    <source>
        <dbReference type="EMBL" id="SFR92002.1"/>
    </source>
</evidence>
<gene>
    <name evidence="2" type="ORF">SAMN05216559_0997</name>
</gene>
<dbReference type="EMBL" id="FOZK01000001">
    <property type="protein sequence ID" value="SFR92002.1"/>
    <property type="molecule type" value="Genomic_DNA"/>
</dbReference>
<accession>A0A1I6KL64</accession>
<keyword evidence="1" id="KW-1133">Transmembrane helix</keyword>
<keyword evidence="1" id="KW-0812">Transmembrane</keyword>
<dbReference type="STRING" id="767519.SAMN05216559_0997"/>
<protein>
    <submittedName>
        <fullName evidence="2">Uncharacterized protein</fullName>
    </submittedName>
</protein>
<evidence type="ECO:0000313" key="3">
    <source>
        <dbReference type="Proteomes" id="UP000199062"/>
    </source>
</evidence>
<dbReference type="AlphaFoldDB" id="A0A1I6KL64"/>
<name>A0A1I6KL64_9EURY</name>
<feature type="transmembrane region" description="Helical" evidence="1">
    <location>
        <begin position="42"/>
        <end position="60"/>
    </location>
</feature>
<keyword evidence="1" id="KW-0472">Membrane</keyword>
<evidence type="ECO:0000256" key="1">
    <source>
        <dbReference type="SAM" id="Phobius"/>
    </source>
</evidence>
<feature type="transmembrane region" description="Helical" evidence="1">
    <location>
        <begin position="12"/>
        <end position="36"/>
    </location>
</feature>
<dbReference type="Pfam" id="PF24432">
    <property type="entry name" value="DUF7555"/>
    <property type="match status" value="1"/>
</dbReference>
<sequence>MRSGRRLWIKAVDGVQYAVVLTALVVAVCTPVGLLATGSLVGLKWLLFLVGLLLIGVGTVKLRPPPAGRENPRFGVGNSRADDGLGGLVGRLPPVAWFDPAPSDHLSDGGRFLLAGTLSWAVSFGLEAVLGVGVPTVG</sequence>
<reference evidence="2 3" key="1">
    <citation type="submission" date="2016-10" db="EMBL/GenBank/DDBJ databases">
        <authorList>
            <person name="de Groot N.N."/>
        </authorList>
    </citation>
    <scope>NUCLEOTIDE SEQUENCE [LARGE SCALE GENOMIC DNA]</scope>
    <source>
        <strain evidence="2 3">CGMCC 1.10457</strain>
    </source>
</reference>
<organism evidence="2 3">
    <name type="scientific">Halomicrobium zhouii</name>
    <dbReference type="NCBI Taxonomy" id="767519"/>
    <lineage>
        <taxon>Archaea</taxon>
        <taxon>Methanobacteriati</taxon>
        <taxon>Methanobacteriota</taxon>
        <taxon>Stenosarchaea group</taxon>
        <taxon>Halobacteria</taxon>
        <taxon>Halobacteriales</taxon>
        <taxon>Haloarculaceae</taxon>
        <taxon>Halomicrobium</taxon>
    </lineage>
</organism>
<dbReference type="InterPro" id="IPR055977">
    <property type="entry name" value="DUF7555"/>
</dbReference>
<proteinExistence type="predicted"/>
<dbReference type="Proteomes" id="UP000199062">
    <property type="component" value="Unassembled WGS sequence"/>
</dbReference>
<keyword evidence="3" id="KW-1185">Reference proteome</keyword>